<gene>
    <name evidence="3" type="ORF">IPH26_09160</name>
</gene>
<dbReference type="PANTHER" id="PTHR48104">
    <property type="entry name" value="METACASPASE-4"/>
    <property type="match status" value="1"/>
</dbReference>
<comment type="caution">
    <text evidence="3">The sequence shown here is derived from an EMBL/GenBank/DDBJ whole genome shotgun (WGS) entry which is preliminary data.</text>
</comment>
<dbReference type="AlphaFoldDB" id="A0A9D7E2S5"/>
<dbReference type="EMBL" id="JADJEV010000003">
    <property type="protein sequence ID" value="MBK6973094.1"/>
    <property type="molecule type" value="Genomic_DNA"/>
</dbReference>
<accession>A0A9D7E2S5</accession>
<evidence type="ECO:0000256" key="1">
    <source>
        <dbReference type="SAM" id="MobiDB-lite"/>
    </source>
</evidence>
<evidence type="ECO:0000313" key="3">
    <source>
        <dbReference type="EMBL" id="MBK6973094.1"/>
    </source>
</evidence>
<organism evidence="3 4">
    <name type="scientific">Candidatus Methylophosphatis roskildensis</name>
    <dbReference type="NCBI Taxonomy" id="2899263"/>
    <lineage>
        <taxon>Bacteria</taxon>
        <taxon>Pseudomonadati</taxon>
        <taxon>Pseudomonadota</taxon>
        <taxon>Betaproteobacteria</taxon>
        <taxon>Nitrosomonadales</taxon>
        <taxon>Sterolibacteriaceae</taxon>
        <taxon>Candidatus Methylophosphatis</taxon>
    </lineage>
</organism>
<evidence type="ECO:0000313" key="4">
    <source>
        <dbReference type="Proteomes" id="UP000807785"/>
    </source>
</evidence>
<dbReference type="PANTHER" id="PTHR48104:SF30">
    <property type="entry name" value="METACASPASE-1"/>
    <property type="match status" value="1"/>
</dbReference>
<dbReference type="SUPFAM" id="SSF52129">
    <property type="entry name" value="Caspase-like"/>
    <property type="match status" value="1"/>
</dbReference>
<proteinExistence type="predicted"/>
<dbReference type="Pfam" id="PF00656">
    <property type="entry name" value="Peptidase_C14"/>
    <property type="match status" value="1"/>
</dbReference>
<name>A0A9D7E2S5_9PROT</name>
<dbReference type="Gene3D" id="3.40.50.1460">
    <property type="match status" value="1"/>
</dbReference>
<evidence type="ECO:0000259" key="2">
    <source>
        <dbReference type="Pfam" id="PF00656"/>
    </source>
</evidence>
<dbReference type="GO" id="GO:0004197">
    <property type="term" value="F:cysteine-type endopeptidase activity"/>
    <property type="evidence" value="ECO:0007669"/>
    <property type="project" value="InterPro"/>
</dbReference>
<feature type="compositionally biased region" description="Basic and acidic residues" evidence="1">
    <location>
        <begin position="215"/>
        <end position="225"/>
    </location>
</feature>
<protein>
    <submittedName>
        <fullName evidence="3">Caspase family protein</fullName>
    </submittedName>
</protein>
<dbReference type="InterPro" id="IPR029030">
    <property type="entry name" value="Caspase-like_dom_sf"/>
</dbReference>
<dbReference type="GO" id="GO:0006508">
    <property type="term" value="P:proteolysis"/>
    <property type="evidence" value="ECO:0007669"/>
    <property type="project" value="InterPro"/>
</dbReference>
<sequence>MRRHRRSPFIVLIVATFLAWGAPPVLAARYALLVGVSDYPNTSAFKPLRGPRNDVERMRRILSGRRFDATNITVLADGIGGAEQPTRKNILAALERLATQAKAGDFVYLHFSGHGSQQPALRLPPGADPEPDASSEIFLPIDVGHWDGKRAAVENAIADHELIAILKRIIAKDTFVWSVFDACHSATLMRSGDQDVRVRQVPPEALGIPESAWAEARKQARERGTQTRGAAAEDPLHIDSQNPAGRGRYVSFYGAQTTEEAPEMPMPLGLSAGDPRKRLHGVLSYTLAEALESLDGISYRQLSEFILQRYATQNISRKPTPAFSGSGLDAPVFGSAGGGPVLRQWAVEKRDGVAVVNAGLLSQVSEGAILGLFAAPQAKDSERIAEAKVVSTDIFESRIELLPNADGKTPALPNAAYARMLRPNISFKLRVAQPATPASDDKAGQLVRTALEAVRSRTSDAARFEWVGWGKPADVRLHVEQGRLWFLPAAGALVKDVPGAAATPSVAVKGAVQDLQSVLGKSLDRIAKATRLMRAVQGVGTLKPAAGLEIKLTRLPGGKTGAGEPLRPGGTPQLTAGDVVRFEIANKTPSAVDVTLLYVDAAYGITTLFPDQGQLNRIGRGDTLRSVDLNPDTGGIKLTDDTLGSERLLVLAVPARPQGGTVDFGFLAQAGIVARGDARTETEDWFAAAVFEGGSPQSTRSGPGGLRAEGAVARVFAWEVLAADKASPNASKHH</sequence>
<feature type="domain" description="Peptidase C14 caspase" evidence="2">
    <location>
        <begin position="29"/>
        <end position="292"/>
    </location>
</feature>
<reference evidence="3" key="1">
    <citation type="submission" date="2020-10" db="EMBL/GenBank/DDBJ databases">
        <title>Connecting structure to function with the recovery of over 1000 high-quality activated sludge metagenome-assembled genomes encoding full-length rRNA genes using long-read sequencing.</title>
        <authorList>
            <person name="Singleton C.M."/>
            <person name="Petriglieri F."/>
            <person name="Kristensen J.M."/>
            <person name="Kirkegaard R.H."/>
            <person name="Michaelsen T.Y."/>
            <person name="Andersen M.H."/>
            <person name="Karst S.M."/>
            <person name="Dueholm M.S."/>
            <person name="Nielsen P.H."/>
            <person name="Albertsen M."/>
        </authorList>
    </citation>
    <scope>NUCLEOTIDE SEQUENCE</scope>
    <source>
        <strain evidence="3">Bjer_18-Q3-R1-45_BAT3C.347</strain>
    </source>
</reference>
<dbReference type="GO" id="GO:0005737">
    <property type="term" value="C:cytoplasm"/>
    <property type="evidence" value="ECO:0007669"/>
    <property type="project" value="TreeGrafter"/>
</dbReference>
<feature type="region of interest" description="Disordered" evidence="1">
    <location>
        <begin position="214"/>
        <end position="240"/>
    </location>
</feature>
<dbReference type="InterPro" id="IPR050452">
    <property type="entry name" value="Metacaspase"/>
</dbReference>
<dbReference type="Proteomes" id="UP000807785">
    <property type="component" value="Unassembled WGS sequence"/>
</dbReference>
<dbReference type="InterPro" id="IPR011600">
    <property type="entry name" value="Pept_C14_caspase"/>
</dbReference>